<dbReference type="Proteomes" id="UP001501509">
    <property type="component" value="Unassembled WGS sequence"/>
</dbReference>
<dbReference type="InterPro" id="IPR041664">
    <property type="entry name" value="AAA_16"/>
</dbReference>
<reference evidence="2 3" key="1">
    <citation type="journal article" date="2019" name="Int. J. Syst. Evol. Microbiol.">
        <title>The Global Catalogue of Microorganisms (GCM) 10K type strain sequencing project: providing services to taxonomists for standard genome sequencing and annotation.</title>
        <authorList>
            <consortium name="The Broad Institute Genomics Platform"/>
            <consortium name="The Broad Institute Genome Sequencing Center for Infectious Disease"/>
            <person name="Wu L."/>
            <person name="Ma J."/>
        </authorList>
    </citation>
    <scope>NUCLEOTIDE SEQUENCE [LARGE SCALE GENOMIC DNA]</scope>
    <source>
        <strain evidence="2 3">JCM 6833</strain>
    </source>
</reference>
<dbReference type="Pfam" id="PF13191">
    <property type="entry name" value="AAA_16"/>
    <property type="match status" value="1"/>
</dbReference>
<proteinExistence type="predicted"/>
<dbReference type="SUPFAM" id="SSF52540">
    <property type="entry name" value="P-loop containing nucleoside triphosphate hydrolases"/>
    <property type="match status" value="1"/>
</dbReference>
<evidence type="ECO:0000313" key="2">
    <source>
        <dbReference type="EMBL" id="GAA2632113.1"/>
    </source>
</evidence>
<sequence length="708" mass="77845">MSDVATLADRLRTARRRSFVGRDAELAAFRSALADGPGRPPFAVMFVHGPGGVGKSTLLRAMADLAEEAGRGAVLLCSRTIEATPAAVREAVGPAFADGAASPGVLLLDAYEWMAPVDSWMRNHFLPGLPAGTLVVLAGRKAPSSAWTADQGWRELLRTVPLRNLRPEEGAALLAAEGVPAPLHRRVLDSTHGHPLALALLIDVLSQRDGADLSDLSGIDLADTPDVVRLLLDRFLDEVPTPRHRRALEVCSHALLTTEELLRTAMDPSAGPADDAHELFEWLRRLSFVEESCDGLHPHDLAREVFDADLRWRDQGTHQRIHRRIRDRLLAQVRHASGRAQWKRITELAFVHRDSPALRGLFDWADLGAQYPDRLRADDRAAILAMTERHEGAESARLADHWITRQPEAFTIVRDADGAAVGYGARLRLDLATPQELAVDPGARAMWDFVSRHGGLAPDDEVAAVRFVMDRDAYQATSRSTNVVLTAFTQQRLARPGLAWDLLGAYHDGHEYERQFLHAGYRRAPAADFHAGGHRLVYARDFRPGGLEAWLEALVGTAPVGTARVGARQDGTALRDGPAPVASHAVTVALSREEFATAVRQAFRDLHRPEALARNPLRGCRVVREHGDPRPATAIADLLRTAADALRADPRGEKAHRAVDRTYLHPAPTQERAAELLGLPFSTYRRHLTAGLTRVADLLWHWDLNETR</sequence>
<accession>A0ABN3QPW6</accession>
<protein>
    <submittedName>
        <fullName evidence="2">ATP-binding protein</fullName>
    </submittedName>
</protein>
<dbReference type="EMBL" id="BAAATD010000016">
    <property type="protein sequence ID" value="GAA2632113.1"/>
    <property type="molecule type" value="Genomic_DNA"/>
</dbReference>
<keyword evidence="3" id="KW-1185">Reference proteome</keyword>
<evidence type="ECO:0000313" key="3">
    <source>
        <dbReference type="Proteomes" id="UP001501509"/>
    </source>
</evidence>
<gene>
    <name evidence="2" type="ORF">GCM10010411_82970</name>
</gene>
<keyword evidence="2" id="KW-0547">Nucleotide-binding</keyword>
<dbReference type="Gene3D" id="3.40.50.300">
    <property type="entry name" value="P-loop containing nucleotide triphosphate hydrolases"/>
    <property type="match status" value="1"/>
</dbReference>
<evidence type="ECO:0000259" key="1">
    <source>
        <dbReference type="Pfam" id="PF13191"/>
    </source>
</evidence>
<organism evidence="2 3">
    <name type="scientific">Actinomadura fulvescens</name>
    <dbReference type="NCBI Taxonomy" id="46160"/>
    <lineage>
        <taxon>Bacteria</taxon>
        <taxon>Bacillati</taxon>
        <taxon>Actinomycetota</taxon>
        <taxon>Actinomycetes</taxon>
        <taxon>Streptosporangiales</taxon>
        <taxon>Thermomonosporaceae</taxon>
        <taxon>Actinomadura</taxon>
    </lineage>
</organism>
<feature type="domain" description="Orc1-like AAA ATPase" evidence="1">
    <location>
        <begin position="19"/>
        <end position="205"/>
    </location>
</feature>
<name>A0ABN3QPW6_9ACTN</name>
<dbReference type="RefSeq" id="WP_344547993.1">
    <property type="nucleotide sequence ID" value="NZ_BAAATD010000016.1"/>
</dbReference>
<dbReference type="InterPro" id="IPR027417">
    <property type="entry name" value="P-loop_NTPase"/>
</dbReference>
<dbReference type="GO" id="GO:0005524">
    <property type="term" value="F:ATP binding"/>
    <property type="evidence" value="ECO:0007669"/>
    <property type="project" value="UniProtKB-KW"/>
</dbReference>
<comment type="caution">
    <text evidence="2">The sequence shown here is derived from an EMBL/GenBank/DDBJ whole genome shotgun (WGS) entry which is preliminary data.</text>
</comment>
<keyword evidence="2" id="KW-0067">ATP-binding</keyword>